<name>A0ABR4QAY7_9CEST</name>
<comment type="caution">
    <text evidence="1">The sequence shown here is derived from an EMBL/GenBank/DDBJ whole genome shotgun (WGS) entry which is preliminary data.</text>
</comment>
<protein>
    <submittedName>
        <fullName evidence="1">Uncharacterized protein</fullName>
    </submittedName>
</protein>
<organism evidence="1 2">
    <name type="scientific">Taenia crassiceps</name>
    <dbReference type="NCBI Taxonomy" id="6207"/>
    <lineage>
        <taxon>Eukaryota</taxon>
        <taxon>Metazoa</taxon>
        <taxon>Spiralia</taxon>
        <taxon>Lophotrochozoa</taxon>
        <taxon>Platyhelminthes</taxon>
        <taxon>Cestoda</taxon>
        <taxon>Eucestoda</taxon>
        <taxon>Cyclophyllidea</taxon>
        <taxon>Taeniidae</taxon>
        <taxon>Taenia</taxon>
    </lineage>
</organism>
<proteinExistence type="predicted"/>
<evidence type="ECO:0000313" key="2">
    <source>
        <dbReference type="Proteomes" id="UP001651158"/>
    </source>
</evidence>
<dbReference type="InterPro" id="IPR036742">
    <property type="entry name" value="ATP_synth_F1_esu_sf_mt"/>
</dbReference>
<accession>A0ABR4QAY7</accession>
<evidence type="ECO:0000313" key="1">
    <source>
        <dbReference type="EMBL" id="KAL5106721.1"/>
    </source>
</evidence>
<sequence length="104" mass="11764">MFQFIVCVAGFSAFSLCYVLLAERGYLRYSQLCAQALRSVVKVEAKPAHGFVESSVVKIMWKEGKPLSLLYIRWRTQPFSLHTGPSASHLHCFCLTIVAKLLLR</sequence>
<keyword evidence="2" id="KW-1185">Reference proteome</keyword>
<reference evidence="1 2" key="1">
    <citation type="journal article" date="2022" name="Front. Cell. Infect. Microbiol.">
        <title>The Genomes of Two Strains of Taenia crassiceps the Animal Model for the Study of Human Cysticercosis.</title>
        <authorList>
            <person name="Bobes R.J."/>
            <person name="Estrada K."/>
            <person name="Rios-Valencia D.G."/>
            <person name="Calderon-Gallegos A."/>
            <person name="de la Torre P."/>
            <person name="Carrero J.C."/>
            <person name="Sanchez-Flores A."/>
            <person name="Laclette J.P."/>
        </authorList>
    </citation>
    <scope>NUCLEOTIDE SEQUENCE [LARGE SCALE GENOMIC DNA]</scope>
    <source>
        <strain evidence="1">WFUcys</strain>
    </source>
</reference>
<dbReference type="Proteomes" id="UP001651158">
    <property type="component" value="Unassembled WGS sequence"/>
</dbReference>
<dbReference type="Gene3D" id="1.10.1620.20">
    <property type="entry name" value="ATP synthase, F1 complex, epsilon subunit superfamily, mitochondrial"/>
    <property type="match status" value="1"/>
</dbReference>
<dbReference type="EMBL" id="JAKROA010000005">
    <property type="protein sequence ID" value="KAL5106721.1"/>
    <property type="molecule type" value="Genomic_DNA"/>
</dbReference>
<gene>
    <name evidence="1" type="ORF">TcWFU_003539</name>
</gene>